<feature type="region of interest" description="Disordered" evidence="1">
    <location>
        <begin position="341"/>
        <end position="361"/>
    </location>
</feature>
<dbReference type="PANTHER" id="PTHR43308:SF5">
    <property type="entry name" value="S-LAYER PROTEIN _ PEPTIDOGLYCAN ENDO-BETA-N-ACETYLGLUCOSAMINIDASE"/>
    <property type="match status" value="1"/>
</dbReference>
<keyword evidence="4" id="KW-1185">Reference proteome</keyword>
<reference evidence="3" key="1">
    <citation type="submission" date="2022-10" db="EMBL/GenBank/DDBJ databases">
        <title>Comparative genomic analysis of Cohnella hashimotonis sp. nov., isolated from the International Space Station.</title>
        <authorList>
            <person name="Simpson A."/>
            <person name="Venkateswaran K."/>
        </authorList>
    </citation>
    <scope>NUCLEOTIDE SEQUENCE</scope>
    <source>
        <strain evidence="3">DSM 28161</strain>
    </source>
</reference>
<dbReference type="Gene3D" id="2.60.40.10">
    <property type="entry name" value="Immunoglobulins"/>
    <property type="match status" value="1"/>
</dbReference>
<dbReference type="Pfam" id="PF13290">
    <property type="entry name" value="CHB_HEX_C_1"/>
    <property type="match status" value="1"/>
</dbReference>
<dbReference type="PANTHER" id="PTHR43308">
    <property type="entry name" value="OUTER MEMBRANE PROTEIN ALPHA-RELATED"/>
    <property type="match status" value="1"/>
</dbReference>
<sequence length="631" mass="65576">MEGQNSTVKVYPKPISNLSAARSGDQVLLSFDKPSGAMQVAVLVSADGGTSWVPAATLQPLDYASGTATVTGLSAGTDYLFKLAVVGGSRGGDSNTAAVAALAQVAAVTAAPAAGAVASGTTVALFSPTEGAVIRYTTDGSEPTADSPVYEGPIAIDAAKTIRAIAWKDGMVKSAVASFAYTIAVAGAPATVSPAVQSVTLNVVDDKGAVLSDPLTKLVGSQLALAGQLLSADGKSLGYAPVTIKSGQPIQLPALAAGTYKLVLNVVAPNGEKLAGKIAKLTVDAAGNATISSELIDPYGIVTDALTGKTVDGVKTTLHWSDTALNKSKGRTPGALVELPELPDFAPNQNRDPQTSTDGGKYGWMVYPDGDYYILGEKDGYVAYDSRQDTRTEQHGEDSYVKDGNIHVGQSIVEYSFKIMPKASGSGTHAAYMKGYPDGSFKPAKGVSRAELAAVLTRTMAQKETGEKAIAFKDVSAKHWASAGIRTAAAQGWMKGYAGGLFKPEGQVTRAELAQALTNLYGWDEAGNGASTFADTASHWASEAIAAVRAQGIMQGYEDGTFRPDQAVTRAEAVKVFNQLLKRSPGQTVGVPAVWNDVSDTHWAYADIMEASVNHSYVLYETGLEQWGKSN</sequence>
<dbReference type="InterPro" id="IPR059177">
    <property type="entry name" value="GH29D-like_dom"/>
</dbReference>
<feature type="domain" description="SLH" evidence="2">
    <location>
        <begin position="528"/>
        <end position="591"/>
    </location>
</feature>
<gene>
    <name evidence="3" type="ORF">OMP40_18870</name>
</gene>
<dbReference type="SMART" id="SM00060">
    <property type="entry name" value="FN3"/>
    <property type="match status" value="1"/>
</dbReference>
<dbReference type="InterPro" id="IPR003961">
    <property type="entry name" value="FN3_dom"/>
</dbReference>
<organism evidence="3 4">
    <name type="scientific">Cohnella rhizosphaerae</name>
    <dbReference type="NCBI Taxonomy" id="1457232"/>
    <lineage>
        <taxon>Bacteria</taxon>
        <taxon>Bacillati</taxon>
        <taxon>Bacillota</taxon>
        <taxon>Bacilli</taxon>
        <taxon>Bacillales</taxon>
        <taxon>Paenibacillaceae</taxon>
        <taxon>Cohnella</taxon>
    </lineage>
</organism>
<evidence type="ECO:0000256" key="1">
    <source>
        <dbReference type="SAM" id="MobiDB-lite"/>
    </source>
</evidence>
<dbReference type="InterPro" id="IPR036116">
    <property type="entry name" value="FN3_sf"/>
</dbReference>
<evidence type="ECO:0000259" key="2">
    <source>
        <dbReference type="PROSITE" id="PS51272"/>
    </source>
</evidence>
<dbReference type="EMBL" id="JAPDIA010000007">
    <property type="protein sequence ID" value="MDG0811197.1"/>
    <property type="molecule type" value="Genomic_DNA"/>
</dbReference>
<dbReference type="SUPFAM" id="SSF49265">
    <property type="entry name" value="Fibronectin type III"/>
    <property type="match status" value="1"/>
</dbReference>
<accession>A0A9X4QV55</accession>
<evidence type="ECO:0000313" key="3">
    <source>
        <dbReference type="EMBL" id="MDG0811197.1"/>
    </source>
</evidence>
<comment type="caution">
    <text evidence="3">The sequence shown here is derived from an EMBL/GenBank/DDBJ whole genome shotgun (WGS) entry which is preliminary data.</text>
</comment>
<dbReference type="InterPro" id="IPR051465">
    <property type="entry name" value="Cell_Envelope_Struct_Comp"/>
</dbReference>
<dbReference type="InterPro" id="IPR013783">
    <property type="entry name" value="Ig-like_fold"/>
</dbReference>
<dbReference type="Proteomes" id="UP001153404">
    <property type="component" value="Unassembled WGS sequence"/>
</dbReference>
<dbReference type="RefSeq" id="WP_277533682.1">
    <property type="nucleotide sequence ID" value="NZ_JAPDIA010000007.1"/>
</dbReference>
<feature type="domain" description="SLH" evidence="2">
    <location>
        <begin position="468"/>
        <end position="527"/>
    </location>
</feature>
<feature type="compositionally biased region" description="Polar residues" evidence="1">
    <location>
        <begin position="347"/>
        <end position="358"/>
    </location>
</feature>
<dbReference type="Pfam" id="PF00395">
    <property type="entry name" value="SLH"/>
    <property type="match status" value="3"/>
</dbReference>
<dbReference type="InterPro" id="IPR001119">
    <property type="entry name" value="SLH_dom"/>
</dbReference>
<protein>
    <submittedName>
        <fullName evidence="3">S-layer homology domain-containing protein</fullName>
    </submittedName>
</protein>
<proteinExistence type="predicted"/>
<dbReference type="AlphaFoldDB" id="A0A9X4QV55"/>
<name>A0A9X4QV55_9BACL</name>
<evidence type="ECO:0000313" key="4">
    <source>
        <dbReference type="Proteomes" id="UP001153404"/>
    </source>
</evidence>
<dbReference type="PROSITE" id="PS51272">
    <property type="entry name" value="SLH"/>
    <property type="match status" value="2"/>
</dbReference>